<dbReference type="PhylomeDB" id="S7ZGF5"/>
<sequence length="379" mass="43174">MKIKHLVCYRRLLPRASNYRFRPIFVYLSPKMKRVTFWARQGSIEACFAISLLLTILLWLVSLFQFRTTLHSYLITADDLTSSTLTATRVHQTNSSHSDHEWTSPPATQYPQSFNRSINDIPRTVHRMWHTTTISQDWVSAAASCHVQNPNYQQYIWTEETAHQFIATNFPWCLSAYTNHLVPVQRIDVLRYFLLWHYGGVYLDPQLGCLQSLEPLLQFGDTPVDQALFPLHWPYGIGNEFMASTPGHPFLIELALKSLSHQWPTLPAFLIAFVNLGPAFASRTLDVWLRSADYSRSSLAILPPAVLANGGEQAYFTWFQGPEPRGDDIAVSLRFFGNWIGWLGAAVSLIFMGLCIFDRRAGAKVLNEKYALGAEESLV</sequence>
<keyword evidence="2 4" id="KW-0808">Transferase</keyword>
<accession>S7ZGF5</accession>
<dbReference type="GO" id="GO:0000030">
    <property type="term" value="F:mannosyltransferase activity"/>
    <property type="evidence" value="ECO:0007669"/>
    <property type="project" value="TreeGrafter"/>
</dbReference>
<comment type="similarity">
    <text evidence="1">Belongs to the glycosyltransferase 32 family.</text>
</comment>
<dbReference type="InterPro" id="IPR029044">
    <property type="entry name" value="Nucleotide-diphossugar_trans"/>
</dbReference>
<proteinExistence type="inferred from homology"/>
<dbReference type="PANTHER" id="PTHR32385">
    <property type="entry name" value="MANNOSYL PHOSPHORYLINOSITOL CERAMIDE SYNTHASE"/>
    <property type="match status" value="1"/>
</dbReference>
<evidence type="ECO:0000256" key="2">
    <source>
        <dbReference type="ARBA" id="ARBA00022679"/>
    </source>
</evidence>
<dbReference type="SUPFAM" id="SSF53448">
    <property type="entry name" value="Nucleotide-diphospho-sugar transferases"/>
    <property type="match status" value="1"/>
</dbReference>
<feature type="transmembrane region" description="Helical" evidence="3">
    <location>
        <begin position="42"/>
        <end position="64"/>
    </location>
</feature>
<reference evidence="4 5" key="1">
    <citation type="journal article" date="2013" name="PLoS ONE">
        <title>Genomic and secretomic analyses reveal unique features of the lignocellulolytic enzyme system of Penicillium decumbens.</title>
        <authorList>
            <person name="Liu G."/>
            <person name="Zhang L."/>
            <person name="Wei X."/>
            <person name="Zou G."/>
            <person name="Qin Y."/>
            <person name="Ma L."/>
            <person name="Li J."/>
            <person name="Zheng H."/>
            <person name="Wang S."/>
            <person name="Wang C."/>
            <person name="Xun L."/>
            <person name="Zhao G.-P."/>
            <person name="Zhou Z."/>
            <person name="Qu Y."/>
        </authorList>
    </citation>
    <scope>NUCLEOTIDE SEQUENCE [LARGE SCALE GENOMIC DNA]</scope>
    <source>
        <strain evidence="5">114-2 / CGMCC 5302</strain>
    </source>
</reference>
<dbReference type="PANTHER" id="PTHR32385:SF15">
    <property type="entry name" value="INOSITOL PHOSPHOCERAMIDE MANNOSYLTRANSFERASE 1"/>
    <property type="match status" value="1"/>
</dbReference>
<dbReference type="AlphaFoldDB" id="S7ZGF5"/>
<evidence type="ECO:0000256" key="1">
    <source>
        <dbReference type="ARBA" id="ARBA00009003"/>
    </source>
</evidence>
<dbReference type="OrthoDB" id="3647at2759"/>
<keyword evidence="3" id="KW-0812">Transmembrane</keyword>
<evidence type="ECO:0000313" key="4">
    <source>
        <dbReference type="EMBL" id="EPS27736.1"/>
    </source>
</evidence>
<feature type="transmembrane region" description="Helical" evidence="3">
    <location>
        <begin position="339"/>
        <end position="357"/>
    </location>
</feature>
<evidence type="ECO:0000256" key="3">
    <source>
        <dbReference type="SAM" id="Phobius"/>
    </source>
</evidence>
<dbReference type="Proteomes" id="UP000019376">
    <property type="component" value="Unassembled WGS sequence"/>
</dbReference>
<organism evidence="4 5">
    <name type="scientific">Penicillium oxalicum (strain 114-2 / CGMCC 5302)</name>
    <name type="common">Penicillium decumbens</name>
    <dbReference type="NCBI Taxonomy" id="933388"/>
    <lineage>
        <taxon>Eukaryota</taxon>
        <taxon>Fungi</taxon>
        <taxon>Dikarya</taxon>
        <taxon>Ascomycota</taxon>
        <taxon>Pezizomycotina</taxon>
        <taxon>Eurotiomycetes</taxon>
        <taxon>Eurotiomycetidae</taxon>
        <taxon>Eurotiales</taxon>
        <taxon>Aspergillaceae</taxon>
        <taxon>Penicillium</taxon>
    </lineage>
</organism>
<dbReference type="STRING" id="933388.S7ZGF5"/>
<dbReference type="eggNOG" id="ENOG502QS3D">
    <property type="taxonomic scope" value="Eukaryota"/>
</dbReference>
<keyword evidence="3" id="KW-1133">Transmembrane helix</keyword>
<keyword evidence="4" id="KW-0328">Glycosyltransferase</keyword>
<dbReference type="Pfam" id="PF04488">
    <property type="entry name" value="Gly_transf_sug"/>
    <property type="match status" value="1"/>
</dbReference>
<dbReference type="HOGENOM" id="CLU_036369_4_0_1"/>
<keyword evidence="5" id="KW-1185">Reference proteome</keyword>
<protein>
    <submittedName>
        <fullName evidence="4">Putative UDP-GlcNAc: alpha-1,4-N-acetylglucosaminyltransferase</fullName>
    </submittedName>
</protein>
<keyword evidence="3" id="KW-0472">Membrane</keyword>
<gene>
    <name evidence="4" type="ORF">PDE_02680</name>
</gene>
<dbReference type="GO" id="GO:0051999">
    <property type="term" value="P:mannosyl-inositol phosphorylceramide biosynthetic process"/>
    <property type="evidence" value="ECO:0007669"/>
    <property type="project" value="TreeGrafter"/>
</dbReference>
<dbReference type="Gene3D" id="3.90.550.20">
    <property type="match status" value="1"/>
</dbReference>
<dbReference type="GO" id="GO:0016020">
    <property type="term" value="C:membrane"/>
    <property type="evidence" value="ECO:0007669"/>
    <property type="project" value="GOC"/>
</dbReference>
<dbReference type="EMBL" id="KB644410">
    <property type="protein sequence ID" value="EPS27736.1"/>
    <property type="molecule type" value="Genomic_DNA"/>
</dbReference>
<name>S7ZGF5_PENO1</name>
<dbReference type="InterPro" id="IPR051706">
    <property type="entry name" value="Glycosyltransferase_domain"/>
</dbReference>
<dbReference type="InterPro" id="IPR007577">
    <property type="entry name" value="GlycoTrfase_DXD_sugar-bd_CS"/>
</dbReference>
<evidence type="ECO:0000313" key="5">
    <source>
        <dbReference type="Proteomes" id="UP000019376"/>
    </source>
</evidence>